<dbReference type="FunCoup" id="A0A669D6V1">
    <property type="interactions" value="52"/>
</dbReference>
<keyword evidence="1" id="KW-1015">Disulfide bond</keyword>
<evidence type="ECO:0000256" key="2">
    <source>
        <dbReference type="ARBA" id="ARBA00023180"/>
    </source>
</evidence>
<name>A0A669D6V1_ORENI</name>
<reference evidence="5" key="2">
    <citation type="submission" date="2025-08" db="UniProtKB">
        <authorList>
            <consortium name="Ensembl"/>
        </authorList>
    </citation>
    <scope>IDENTIFICATION</scope>
</reference>
<dbReference type="Gene3D" id="3.10.100.10">
    <property type="entry name" value="Mannose-Binding Protein A, subunit A"/>
    <property type="match status" value="3"/>
</dbReference>
<dbReference type="InParanoid" id="A0A669D6V1"/>
<dbReference type="Pfam" id="PF00993">
    <property type="entry name" value="MHC_II_alpha"/>
    <property type="match status" value="1"/>
</dbReference>
<dbReference type="InterPro" id="IPR001003">
    <property type="entry name" value="MHC_II_a_N"/>
</dbReference>
<dbReference type="SMART" id="SM00920">
    <property type="entry name" value="MHC_II_alpha"/>
    <property type="match status" value="1"/>
</dbReference>
<feature type="signal peptide" evidence="3">
    <location>
        <begin position="1"/>
        <end position="20"/>
    </location>
</feature>
<protein>
    <submittedName>
        <fullName evidence="5">RLA class II histocompatibility antigen, DP alpha-1 chain</fullName>
    </submittedName>
</protein>
<sequence length="499" mass="58487">MKMKVWVLLLVLSSVPCVSADGLYEMNSVSGCSDTDGENVLILDDEVVWYADFNKQKGVDSLPAFADHPGFEGKYEEAVANQQICRQNLKMARLAMKDFPKEHELRVHQTVKSCWIHCFLQMKEKSFSCDRATMQWSLFLLLLMGQCVFITCHLYEYHFIKEEMSWDEARAYCREKYTDLAKVFDLTDMTRLQDSAQSQTEAWIGLYNITGGDNRRWHWSLPGEEYTENKTCWGAGEPNDGAYPENCVMTRDKWDDYPCTYTLQFICFDDTMKDNKMFHLIETSVTWTQAQSYCRQHHTDLASGLNQIYSEEFKKLQDSTALWIGLFRDSWRWSDGSNFSFRYWDMDSFNDGLNNRTCATTLLERSGRWSSAGCDQRKPFFCYDDKLILIRENKKWEEALNYCRENYNDLVSISNPEEQRWVQERAKNASTPFVWLGLHYSCTARLWLWVTDYVVCYERWASGGKTEDCDMSAAMTTGGQHEWVSQRKNETFNFICIKH</sequence>
<dbReference type="InterPro" id="IPR001304">
    <property type="entry name" value="C-type_lectin-like"/>
</dbReference>
<dbReference type="SUPFAM" id="SSF54452">
    <property type="entry name" value="MHC antigen-recognition domain"/>
    <property type="match status" value="1"/>
</dbReference>
<dbReference type="Gene3D" id="3.10.320.10">
    <property type="entry name" value="Class II Histocompatibility Antigen, M Beta Chain, Chain B, domain 1"/>
    <property type="match status" value="1"/>
</dbReference>
<dbReference type="Pfam" id="PF00059">
    <property type="entry name" value="Lectin_C"/>
    <property type="match status" value="3"/>
</dbReference>
<dbReference type="SUPFAM" id="SSF56436">
    <property type="entry name" value="C-type lectin-like"/>
    <property type="match status" value="3"/>
</dbReference>
<dbReference type="InterPro" id="IPR011162">
    <property type="entry name" value="MHC_I/II-like_Ag-recog"/>
</dbReference>
<dbReference type="GO" id="GO:0042613">
    <property type="term" value="C:MHC class II protein complex"/>
    <property type="evidence" value="ECO:0007669"/>
    <property type="project" value="InterPro"/>
</dbReference>
<feature type="domain" description="C-type lectin" evidence="4">
    <location>
        <begin position="157"/>
        <end position="268"/>
    </location>
</feature>
<dbReference type="OrthoDB" id="6369810at2759"/>
<keyword evidence="2" id="KW-0325">Glycoprotein</keyword>
<evidence type="ECO:0000256" key="1">
    <source>
        <dbReference type="ARBA" id="ARBA00023157"/>
    </source>
</evidence>
<reference evidence="6" key="1">
    <citation type="submission" date="2012-01" db="EMBL/GenBank/DDBJ databases">
        <title>The Genome Sequence of Oreochromis niloticus (Nile Tilapia).</title>
        <authorList>
            <consortium name="Broad Institute Genome Assembly Team"/>
            <consortium name="Broad Institute Sequencing Platform"/>
            <person name="Di Palma F."/>
            <person name="Johnson J."/>
            <person name="Lander E.S."/>
            <person name="Lindblad-Toh K."/>
        </authorList>
    </citation>
    <scope>NUCLEOTIDE SEQUENCE [LARGE SCALE GENOMIC DNA]</scope>
</reference>
<gene>
    <name evidence="5" type="primary">LOC112846149</name>
</gene>
<dbReference type="GO" id="GO:0006955">
    <property type="term" value="P:immune response"/>
    <property type="evidence" value="ECO:0007669"/>
    <property type="project" value="InterPro"/>
</dbReference>
<dbReference type="CDD" id="cd00037">
    <property type="entry name" value="CLECT"/>
    <property type="match status" value="1"/>
</dbReference>
<proteinExistence type="predicted"/>
<dbReference type="PROSITE" id="PS00615">
    <property type="entry name" value="C_TYPE_LECTIN_1"/>
    <property type="match status" value="1"/>
</dbReference>
<dbReference type="Ensembl" id="ENSONIT00000070649.1">
    <property type="protein sequence ID" value="ENSONIP00000056308.1"/>
    <property type="gene ID" value="ENSONIG00000028937.1"/>
</dbReference>
<dbReference type="SMART" id="SM00034">
    <property type="entry name" value="CLECT"/>
    <property type="match status" value="3"/>
</dbReference>
<dbReference type="GO" id="GO:0019882">
    <property type="term" value="P:antigen processing and presentation"/>
    <property type="evidence" value="ECO:0007669"/>
    <property type="project" value="InterPro"/>
</dbReference>
<keyword evidence="3" id="KW-0732">Signal</keyword>
<dbReference type="InterPro" id="IPR018378">
    <property type="entry name" value="C-type_lectin_CS"/>
</dbReference>
<dbReference type="GeneTree" id="ENSGT01100000263473"/>
<evidence type="ECO:0000313" key="6">
    <source>
        <dbReference type="Proteomes" id="UP000005207"/>
    </source>
</evidence>
<evidence type="ECO:0000313" key="5">
    <source>
        <dbReference type="Ensembl" id="ENSONIP00000056308.1"/>
    </source>
</evidence>
<dbReference type="PANTHER" id="PTHR45784:SF3">
    <property type="entry name" value="C-TYPE LECTIN DOMAIN FAMILY 4 MEMBER K-LIKE-RELATED"/>
    <property type="match status" value="1"/>
</dbReference>
<dbReference type="PANTHER" id="PTHR45784">
    <property type="entry name" value="C-TYPE LECTIN DOMAIN FAMILY 20 MEMBER A-RELATED"/>
    <property type="match status" value="1"/>
</dbReference>
<dbReference type="InterPro" id="IPR016187">
    <property type="entry name" value="CTDL_fold"/>
</dbReference>
<keyword evidence="6" id="KW-1185">Reference proteome</keyword>
<dbReference type="PROSITE" id="PS50041">
    <property type="entry name" value="C_TYPE_LECTIN_2"/>
    <property type="match status" value="3"/>
</dbReference>
<feature type="domain" description="C-type lectin" evidence="4">
    <location>
        <begin position="273"/>
        <end position="383"/>
    </location>
</feature>
<dbReference type="InterPro" id="IPR014745">
    <property type="entry name" value="MHC_II_a/b_N"/>
</dbReference>
<accession>A0A669D6V1</accession>
<evidence type="ECO:0000259" key="4">
    <source>
        <dbReference type="PROSITE" id="PS50041"/>
    </source>
</evidence>
<feature type="domain" description="C-type lectin" evidence="4">
    <location>
        <begin position="382"/>
        <end position="497"/>
    </location>
</feature>
<dbReference type="AlphaFoldDB" id="A0A669D6V1"/>
<dbReference type="InterPro" id="IPR016186">
    <property type="entry name" value="C-type_lectin-like/link_sf"/>
</dbReference>
<dbReference type="Proteomes" id="UP000005207">
    <property type="component" value="Linkage group LG3"/>
</dbReference>
<evidence type="ECO:0000256" key="3">
    <source>
        <dbReference type="SAM" id="SignalP"/>
    </source>
</evidence>
<organism evidence="5 6">
    <name type="scientific">Oreochromis niloticus</name>
    <name type="common">Nile tilapia</name>
    <name type="synonym">Tilapia nilotica</name>
    <dbReference type="NCBI Taxonomy" id="8128"/>
    <lineage>
        <taxon>Eukaryota</taxon>
        <taxon>Metazoa</taxon>
        <taxon>Chordata</taxon>
        <taxon>Craniata</taxon>
        <taxon>Vertebrata</taxon>
        <taxon>Euteleostomi</taxon>
        <taxon>Actinopterygii</taxon>
        <taxon>Neopterygii</taxon>
        <taxon>Teleostei</taxon>
        <taxon>Neoteleostei</taxon>
        <taxon>Acanthomorphata</taxon>
        <taxon>Ovalentaria</taxon>
        <taxon>Cichlomorphae</taxon>
        <taxon>Cichliformes</taxon>
        <taxon>Cichlidae</taxon>
        <taxon>African cichlids</taxon>
        <taxon>Pseudocrenilabrinae</taxon>
        <taxon>Oreochromini</taxon>
        <taxon>Oreochromis</taxon>
    </lineage>
</organism>
<reference evidence="5" key="3">
    <citation type="submission" date="2025-09" db="UniProtKB">
        <authorList>
            <consortium name="Ensembl"/>
        </authorList>
    </citation>
    <scope>IDENTIFICATION</scope>
</reference>
<feature type="chain" id="PRO_5025631115" evidence="3">
    <location>
        <begin position="21"/>
        <end position="499"/>
    </location>
</feature>